<evidence type="ECO:0008006" key="2">
    <source>
        <dbReference type="Google" id="ProtNLM"/>
    </source>
</evidence>
<dbReference type="PROSITE" id="PS51257">
    <property type="entry name" value="PROKAR_LIPOPROTEIN"/>
    <property type="match status" value="1"/>
</dbReference>
<accession>A0A3B0TYU8</accession>
<organism evidence="1">
    <name type="scientific">hydrothermal vent metagenome</name>
    <dbReference type="NCBI Taxonomy" id="652676"/>
    <lineage>
        <taxon>unclassified sequences</taxon>
        <taxon>metagenomes</taxon>
        <taxon>ecological metagenomes</taxon>
    </lineage>
</organism>
<name>A0A3B0TYU8_9ZZZZ</name>
<reference evidence="1" key="1">
    <citation type="submission" date="2018-06" db="EMBL/GenBank/DDBJ databases">
        <authorList>
            <person name="Zhirakovskaya E."/>
        </authorList>
    </citation>
    <scope>NUCLEOTIDE SEQUENCE</scope>
</reference>
<protein>
    <recommendedName>
        <fullName evidence="2">Surface antigen domain-containing protein</fullName>
    </recommendedName>
</protein>
<evidence type="ECO:0000313" key="1">
    <source>
        <dbReference type="EMBL" id="VAW19552.1"/>
    </source>
</evidence>
<dbReference type="AlphaFoldDB" id="A0A3B0TYU8"/>
<gene>
    <name evidence="1" type="ORF">MNBD_ALPHA12-415</name>
</gene>
<sequence length="158" mass="16804">MAAIVNKLQIFKLIVILTAGGALAGCARIDPFVQNQPGPALVQTPTQQLPKAATAAARRSTNIADFISAEALAKMSAKDKREATSAQFYALQFGRPGAPRRWSGDTGATGIITVGPFVRVNNLDCRQFVHKVTIEKTAYEKSGTSCREVNGGWNVAAT</sequence>
<dbReference type="EMBL" id="UOEO01000114">
    <property type="protein sequence ID" value="VAW19552.1"/>
    <property type="molecule type" value="Genomic_DNA"/>
</dbReference>
<proteinExistence type="predicted"/>